<gene>
    <name evidence="8" type="ORF">FU658_06835</name>
</gene>
<name>A0A5C8KVP0_9GAMM</name>
<comment type="subcellular location">
    <subcellularLocation>
        <location evidence="1">Cell membrane</location>
        <topology evidence="1">Multi-pass membrane protein</topology>
    </subcellularLocation>
</comment>
<evidence type="ECO:0000256" key="3">
    <source>
        <dbReference type="ARBA" id="ARBA00022692"/>
    </source>
</evidence>
<dbReference type="RefSeq" id="WP_147891393.1">
    <property type="nucleotide sequence ID" value="NZ_VRTS01000003.1"/>
</dbReference>
<evidence type="ECO:0000313" key="9">
    <source>
        <dbReference type="Proteomes" id="UP000321248"/>
    </source>
</evidence>
<comment type="caution">
    <text evidence="8">The sequence shown here is derived from an EMBL/GenBank/DDBJ whole genome shotgun (WGS) entry which is preliminary data.</text>
</comment>
<keyword evidence="3 6" id="KW-0812">Transmembrane</keyword>
<dbReference type="EMBL" id="VRTS01000003">
    <property type="protein sequence ID" value="TXK64582.1"/>
    <property type="molecule type" value="Genomic_DNA"/>
</dbReference>
<keyword evidence="9" id="KW-1185">Reference proteome</keyword>
<dbReference type="Pfam" id="PF06271">
    <property type="entry name" value="RDD"/>
    <property type="match status" value="1"/>
</dbReference>
<dbReference type="InterPro" id="IPR051791">
    <property type="entry name" value="Pra-immunoreactive"/>
</dbReference>
<dbReference type="PANTHER" id="PTHR36115:SF4">
    <property type="entry name" value="MEMBRANE PROTEIN"/>
    <property type="match status" value="1"/>
</dbReference>
<accession>A0A5C8KVP0</accession>
<keyword evidence="5 6" id="KW-0472">Membrane</keyword>
<keyword evidence="2" id="KW-1003">Cell membrane</keyword>
<evidence type="ECO:0000259" key="7">
    <source>
        <dbReference type="Pfam" id="PF06271"/>
    </source>
</evidence>
<reference evidence="8 9" key="1">
    <citation type="submission" date="2019-08" db="EMBL/GenBank/DDBJ databases">
        <authorList>
            <person name="Karlyshev A.V."/>
        </authorList>
    </citation>
    <scope>NUCLEOTIDE SEQUENCE [LARGE SCALE GENOMIC DNA]</scope>
    <source>
        <strain evidence="8 9">Alg18-2.2</strain>
    </source>
</reference>
<dbReference type="OrthoDB" id="9793824at2"/>
<dbReference type="Proteomes" id="UP000321248">
    <property type="component" value="Unassembled WGS sequence"/>
</dbReference>
<feature type="transmembrane region" description="Helical" evidence="6">
    <location>
        <begin position="53"/>
        <end position="71"/>
    </location>
</feature>
<dbReference type="GO" id="GO:0005886">
    <property type="term" value="C:plasma membrane"/>
    <property type="evidence" value="ECO:0007669"/>
    <property type="project" value="UniProtKB-SubCell"/>
</dbReference>
<feature type="transmembrane region" description="Helical" evidence="6">
    <location>
        <begin position="102"/>
        <end position="121"/>
    </location>
</feature>
<keyword evidence="4 6" id="KW-1133">Transmembrane helix</keyword>
<dbReference type="InterPro" id="IPR010432">
    <property type="entry name" value="RDD"/>
</dbReference>
<dbReference type="PANTHER" id="PTHR36115">
    <property type="entry name" value="PROLINE-RICH ANTIGEN HOMOLOG-RELATED"/>
    <property type="match status" value="1"/>
</dbReference>
<dbReference type="AlphaFoldDB" id="A0A5C8KVP0"/>
<evidence type="ECO:0000256" key="2">
    <source>
        <dbReference type="ARBA" id="ARBA00022475"/>
    </source>
</evidence>
<evidence type="ECO:0000256" key="5">
    <source>
        <dbReference type="ARBA" id="ARBA00023136"/>
    </source>
</evidence>
<evidence type="ECO:0000313" key="8">
    <source>
        <dbReference type="EMBL" id="TXK64582.1"/>
    </source>
</evidence>
<evidence type="ECO:0000256" key="6">
    <source>
        <dbReference type="SAM" id="Phobius"/>
    </source>
</evidence>
<organism evidence="8 9">
    <name type="scientific">Alkalisalibacterium limincola</name>
    <dbReference type="NCBI Taxonomy" id="2699169"/>
    <lineage>
        <taxon>Bacteria</taxon>
        <taxon>Pseudomonadati</taxon>
        <taxon>Pseudomonadota</taxon>
        <taxon>Gammaproteobacteria</taxon>
        <taxon>Lysobacterales</taxon>
        <taxon>Lysobacteraceae</taxon>
        <taxon>Alkalisalibacterium</taxon>
    </lineage>
</organism>
<evidence type="ECO:0000256" key="4">
    <source>
        <dbReference type="ARBA" id="ARBA00022989"/>
    </source>
</evidence>
<proteinExistence type="predicted"/>
<sequence length="154" mass="16820">MQDDFQYVGFWARVGATVIDVIIILCITVPLTLMIYGFAYYDSTAIVAGPADILINWIMPAVAVILLWLKFQATPGKMVVGARVVDARTGATMTPGQAVVRYLAYIVSALPLLLGYIWISFDSRKQGWHDKIAGTIVIRPKVQGVEAVKFGADA</sequence>
<evidence type="ECO:0000256" key="1">
    <source>
        <dbReference type="ARBA" id="ARBA00004651"/>
    </source>
</evidence>
<feature type="domain" description="RDD" evidence="7">
    <location>
        <begin position="7"/>
        <end position="134"/>
    </location>
</feature>
<protein>
    <submittedName>
        <fullName evidence="8">RDD family protein</fullName>
    </submittedName>
</protein>